<organism evidence="1 2">
    <name type="scientific">Irpex rosettiformis</name>
    <dbReference type="NCBI Taxonomy" id="378272"/>
    <lineage>
        <taxon>Eukaryota</taxon>
        <taxon>Fungi</taxon>
        <taxon>Dikarya</taxon>
        <taxon>Basidiomycota</taxon>
        <taxon>Agaricomycotina</taxon>
        <taxon>Agaricomycetes</taxon>
        <taxon>Polyporales</taxon>
        <taxon>Irpicaceae</taxon>
        <taxon>Irpex</taxon>
    </lineage>
</organism>
<dbReference type="EMBL" id="MU274923">
    <property type="protein sequence ID" value="KAI0086538.1"/>
    <property type="molecule type" value="Genomic_DNA"/>
</dbReference>
<evidence type="ECO:0000313" key="2">
    <source>
        <dbReference type="Proteomes" id="UP001055072"/>
    </source>
</evidence>
<protein>
    <submittedName>
        <fullName evidence="1">Uncharacterized protein</fullName>
    </submittedName>
</protein>
<accession>A0ACB8TWX0</accession>
<sequence>MYSSSSAHSCSTPKPPPHSQQNLNNKSALHDSFEIQDSSPAYSFYPHKSTISHSSSLSTVALSSSSCGSLTTSLSSAYSISTINSDLELGHFINENNSHPFQVQGHVSGDPVLTTYQPHTDFERRPTSKGAMINLNTDILSRRFKVPFGSQLSTWECIIYAIFAFYVWVLVCTLAGDTRIVKTCAFSDSETETAVNNSSLLHSANTGLGSVLHHHTTSGLGGQAGAEYVAKEYVLLPPTPHPHPM</sequence>
<name>A0ACB8TWX0_9APHY</name>
<keyword evidence="2" id="KW-1185">Reference proteome</keyword>
<proteinExistence type="predicted"/>
<comment type="caution">
    <text evidence="1">The sequence shown here is derived from an EMBL/GenBank/DDBJ whole genome shotgun (WGS) entry which is preliminary data.</text>
</comment>
<gene>
    <name evidence="1" type="ORF">BDY19DRAFT_960447</name>
</gene>
<dbReference type="Proteomes" id="UP001055072">
    <property type="component" value="Unassembled WGS sequence"/>
</dbReference>
<reference evidence="1" key="1">
    <citation type="journal article" date="2021" name="Environ. Microbiol.">
        <title>Gene family expansions and transcriptome signatures uncover fungal adaptations to wood decay.</title>
        <authorList>
            <person name="Hage H."/>
            <person name="Miyauchi S."/>
            <person name="Viragh M."/>
            <person name="Drula E."/>
            <person name="Min B."/>
            <person name="Chaduli D."/>
            <person name="Navarro D."/>
            <person name="Favel A."/>
            <person name="Norest M."/>
            <person name="Lesage-Meessen L."/>
            <person name="Balint B."/>
            <person name="Merenyi Z."/>
            <person name="de Eugenio L."/>
            <person name="Morin E."/>
            <person name="Martinez A.T."/>
            <person name="Baldrian P."/>
            <person name="Stursova M."/>
            <person name="Martinez M.J."/>
            <person name="Novotny C."/>
            <person name="Magnuson J.K."/>
            <person name="Spatafora J.W."/>
            <person name="Maurice S."/>
            <person name="Pangilinan J."/>
            <person name="Andreopoulos W."/>
            <person name="LaButti K."/>
            <person name="Hundley H."/>
            <person name="Na H."/>
            <person name="Kuo A."/>
            <person name="Barry K."/>
            <person name="Lipzen A."/>
            <person name="Henrissat B."/>
            <person name="Riley R."/>
            <person name="Ahrendt S."/>
            <person name="Nagy L.G."/>
            <person name="Grigoriev I.V."/>
            <person name="Martin F."/>
            <person name="Rosso M.N."/>
        </authorList>
    </citation>
    <scope>NUCLEOTIDE SEQUENCE</scope>
    <source>
        <strain evidence="1">CBS 384.51</strain>
    </source>
</reference>
<evidence type="ECO:0000313" key="1">
    <source>
        <dbReference type="EMBL" id="KAI0086538.1"/>
    </source>
</evidence>